<dbReference type="Proteomes" id="UP000799754">
    <property type="component" value="Unassembled WGS sequence"/>
</dbReference>
<evidence type="ECO:0000313" key="2">
    <source>
        <dbReference type="Proteomes" id="UP000799754"/>
    </source>
</evidence>
<sequence length="139" mass="15911">MLKNTHLLENEIAEMDHVLYQAGLSLGLSPSFIDRLGLSHCKKDDGVPKIGDTITDEFILPTRPQTRLAVALQLDKALAAFNIMITETLSLLDEENKFSLRDDPSLHEVHKTRLLRVDLGTRVRTDPFQRWLQKYLRAF</sequence>
<protein>
    <submittedName>
        <fullName evidence="1">Uncharacterized protein</fullName>
    </submittedName>
</protein>
<accession>A0ACB6RRR1</accession>
<keyword evidence="2" id="KW-1185">Reference proteome</keyword>
<organism evidence="1 2">
    <name type="scientific">Macroventuria anomochaeta</name>
    <dbReference type="NCBI Taxonomy" id="301207"/>
    <lineage>
        <taxon>Eukaryota</taxon>
        <taxon>Fungi</taxon>
        <taxon>Dikarya</taxon>
        <taxon>Ascomycota</taxon>
        <taxon>Pezizomycotina</taxon>
        <taxon>Dothideomycetes</taxon>
        <taxon>Pleosporomycetidae</taxon>
        <taxon>Pleosporales</taxon>
        <taxon>Pleosporineae</taxon>
        <taxon>Didymellaceae</taxon>
        <taxon>Macroventuria</taxon>
    </lineage>
</organism>
<gene>
    <name evidence="1" type="ORF">BU25DRAFT_349973</name>
</gene>
<evidence type="ECO:0000313" key="1">
    <source>
        <dbReference type="EMBL" id="KAF2623604.1"/>
    </source>
</evidence>
<dbReference type="EMBL" id="MU006736">
    <property type="protein sequence ID" value="KAF2623604.1"/>
    <property type="molecule type" value="Genomic_DNA"/>
</dbReference>
<comment type="caution">
    <text evidence="1">The sequence shown here is derived from an EMBL/GenBank/DDBJ whole genome shotgun (WGS) entry which is preliminary data.</text>
</comment>
<reference evidence="1" key="1">
    <citation type="journal article" date="2020" name="Stud. Mycol.">
        <title>101 Dothideomycetes genomes: a test case for predicting lifestyles and emergence of pathogens.</title>
        <authorList>
            <person name="Haridas S."/>
            <person name="Albert R."/>
            <person name="Binder M."/>
            <person name="Bloem J."/>
            <person name="Labutti K."/>
            <person name="Salamov A."/>
            <person name="Andreopoulos B."/>
            <person name="Baker S."/>
            <person name="Barry K."/>
            <person name="Bills G."/>
            <person name="Bluhm B."/>
            <person name="Cannon C."/>
            <person name="Castanera R."/>
            <person name="Culley D."/>
            <person name="Daum C."/>
            <person name="Ezra D."/>
            <person name="Gonzalez J."/>
            <person name="Henrissat B."/>
            <person name="Kuo A."/>
            <person name="Liang C."/>
            <person name="Lipzen A."/>
            <person name="Lutzoni F."/>
            <person name="Magnuson J."/>
            <person name="Mondo S."/>
            <person name="Nolan M."/>
            <person name="Ohm R."/>
            <person name="Pangilinan J."/>
            <person name="Park H.-J."/>
            <person name="Ramirez L."/>
            <person name="Alfaro M."/>
            <person name="Sun H."/>
            <person name="Tritt A."/>
            <person name="Yoshinaga Y."/>
            <person name="Zwiers L.-H."/>
            <person name="Turgeon B."/>
            <person name="Goodwin S."/>
            <person name="Spatafora J."/>
            <person name="Crous P."/>
            <person name="Grigoriev I."/>
        </authorList>
    </citation>
    <scope>NUCLEOTIDE SEQUENCE</scope>
    <source>
        <strain evidence="1">CBS 525.71</strain>
    </source>
</reference>
<name>A0ACB6RRR1_9PLEO</name>
<proteinExistence type="predicted"/>